<dbReference type="Proteomes" id="UP001222932">
    <property type="component" value="Unassembled WGS sequence"/>
</dbReference>
<organism evidence="2 3">
    <name type="scientific">Cutaneotrichosporon spelunceum</name>
    <dbReference type="NCBI Taxonomy" id="1672016"/>
    <lineage>
        <taxon>Eukaryota</taxon>
        <taxon>Fungi</taxon>
        <taxon>Dikarya</taxon>
        <taxon>Basidiomycota</taxon>
        <taxon>Agaricomycotina</taxon>
        <taxon>Tremellomycetes</taxon>
        <taxon>Trichosporonales</taxon>
        <taxon>Trichosporonaceae</taxon>
        <taxon>Cutaneotrichosporon</taxon>
    </lineage>
</organism>
<feature type="region of interest" description="Disordered" evidence="1">
    <location>
        <begin position="1"/>
        <end position="22"/>
    </location>
</feature>
<reference evidence="2" key="2">
    <citation type="submission" date="2023-06" db="EMBL/GenBank/DDBJ databases">
        <authorList>
            <person name="Kobayashi Y."/>
            <person name="Kayamori A."/>
            <person name="Aoki K."/>
            <person name="Shiwa Y."/>
            <person name="Fujita N."/>
            <person name="Sugita T."/>
            <person name="Iwasaki W."/>
            <person name="Tanaka N."/>
            <person name="Takashima M."/>
        </authorList>
    </citation>
    <scope>NUCLEOTIDE SEQUENCE</scope>
    <source>
        <strain evidence="2">HIS016</strain>
    </source>
</reference>
<dbReference type="EMBL" id="BTCM01000001">
    <property type="protein sequence ID" value="GMK54711.1"/>
    <property type="molecule type" value="Genomic_DNA"/>
</dbReference>
<gene>
    <name evidence="2" type="ORF">CspeluHIS016_0112970</name>
</gene>
<protein>
    <submittedName>
        <fullName evidence="2">Uncharacterized protein</fullName>
    </submittedName>
</protein>
<sequence>MRDEAQPLVPLLGPNPVNRTWTPPPRLSPVNLPFSLSLTSNPPFHCAVSEDVNRSPSPACAFPLAPETHTKESIGLASRPWRKSKLLTLSS</sequence>
<dbReference type="AlphaFoldDB" id="A0AAD3Y9B4"/>
<reference evidence="2" key="1">
    <citation type="journal article" date="2023" name="BMC Genomics">
        <title>Chromosome-level genome assemblies of Cutaneotrichosporon spp. (Trichosporonales, Basidiomycota) reveal imbalanced evolution between nucleotide sequences and chromosome synteny.</title>
        <authorList>
            <person name="Kobayashi Y."/>
            <person name="Kayamori A."/>
            <person name="Aoki K."/>
            <person name="Shiwa Y."/>
            <person name="Matsutani M."/>
            <person name="Fujita N."/>
            <person name="Sugita T."/>
            <person name="Iwasaki W."/>
            <person name="Tanaka N."/>
            <person name="Takashima M."/>
        </authorList>
    </citation>
    <scope>NUCLEOTIDE SEQUENCE</scope>
    <source>
        <strain evidence="2">HIS016</strain>
    </source>
</reference>
<keyword evidence="3" id="KW-1185">Reference proteome</keyword>
<name>A0AAD3Y9B4_9TREE</name>
<comment type="caution">
    <text evidence="2">The sequence shown here is derived from an EMBL/GenBank/DDBJ whole genome shotgun (WGS) entry which is preliminary data.</text>
</comment>
<evidence type="ECO:0000313" key="2">
    <source>
        <dbReference type="EMBL" id="GMK54711.1"/>
    </source>
</evidence>
<evidence type="ECO:0000256" key="1">
    <source>
        <dbReference type="SAM" id="MobiDB-lite"/>
    </source>
</evidence>
<evidence type="ECO:0000313" key="3">
    <source>
        <dbReference type="Proteomes" id="UP001222932"/>
    </source>
</evidence>
<accession>A0AAD3Y9B4</accession>
<proteinExistence type="predicted"/>
<feature type="compositionally biased region" description="Low complexity" evidence="1">
    <location>
        <begin position="7"/>
        <end position="18"/>
    </location>
</feature>